<sequence length="365" mass="39644">MNVSVVNDGSTHSGDDDPAASSTTSEERLSGFSSSSSDAHHQVVANTPQSTVPAADRAAAAAASSEEDPRLQHLRSIIDPDGVMSSAELRDILDQNERVSARTRTTTSNTARTATSNAASERTSTRTTTNAFSERTSASARTTFTPSAPPRGGSHRWERCQAASSRPGVVNVGGPITGQIVPVGQIDEIELIQRKINAVHEVQGRLKFRDLQSKKQEVERMYEKEKRMLEATRSEQSTERTGPQVKTWDPPSDEMLRREPTLPPPGPLPLSFNEEGADSGVSNSEIAVGKFFDPGDDEEEKQEEDVSIADKWSEVTLDDSELGAYEHVVRCWKCRAGLKINIEIGLVVCPRCRSISPTTDVTNVG</sequence>
<feature type="region of interest" description="Disordered" evidence="1">
    <location>
        <begin position="1"/>
        <end position="79"/>
    </location>
</feature>
<reference evidence="2" key="1">
    <citation type="submission" date="2021-01" db="EMBL/GenBank/DDBJ databases">
        <authorList>
            <person name="Corre E."/>
            <person name="Pelletier E."/>
            <person name="Niang G."/>
            <person name="Scheremetjew M."/>
            <person name="Finn R."/>
            <person name="Kale V."/>
            <person name="Holt S."/>
            <person name="Cochrane G."/>
            <person name="Meng A."/>
            <person name="Brown T."/>
            <person name="Cohen L."/>
        </authorList>
    </citation>
    <scope>NUCLEOTIDE SEQUENCE</scope>
    <source>
        <strain evidence="2">FE60</strain>
    </source>
</reference>
<feature type="region of interest" description="Disordered" evidence="1">
    <location>
        <begin position="227"/>
        <end position="307"/>
    </location>
</feature>
<feature type="compositionally biased region" description="Polar residues" evidence="1">
    <location>
        <begin position="132"/>
        <end position="146"/>
    </location>
</feature>
<protein>
    <submittedName>
        <fullName evidence="2">Uncharacterized protein</fullName>
    </submittedName>
</protein>
<feature type="region of interest" description="Disordered" evidence="1">
    <location>
        <begin position="95"/>
        <end position="162"/>
    </location>
</feature>
<organism evidence="2">
    <name type="scientific">Skeletonema marinoi</name>
    <dbReference type="NCBI Taxonomy" id="267567"/>
    <lineage>
        <taxon>Eukaryota</taxon>
        <taxon>Sar</taxon>
        <taxon>Stramenopiles</taxon>
        <taxon>Ochrophyta</taxon>
        <taxon>Bacillariophyta</taxon>
        <taxon>Coscinodiscophyceae</taxon>
        <taxon>Thalassiosirophycidae</taxon>
        <taxon>Thalassiosirales</taxon>
        <taxon>Skeletonemataceae</taxon>
        <taxon>Skeletonema</taxon>
        <taxon>Skeletonema marinoi-dohrnii complex</taxon>
    </lineage>
</organism>
<feature type="compositionally biased region" description="Polar residues" evidence="1">
    <location>
        <begin position="1"/>
        <end position="12"/>
    </location>
</feature>
<proteinExistence type="predicted"/>
<feature type="compositionally biased region" description="Low complexity" evidence="1">
    <location>
        <begin position="102"/>
        <end position="131"/>
    </location>
</feature>
<feature type="compositionally biased region" description="Basic and acidic residues" evidence="1">
    <location>
        <begin position="227"/>
        <end position="238"/>
    </location>
</feature>
<feature type="compositionally biased region" description="Acidic residues" evidence="1">
    <location>
        <begin position="294"/>
        <end position="307"/>
    </location>
</feature>
<accession>A0A7S1GEK0</accession>
<evidence type="ECO:0000256" key="1">
    <source>
        <dbReference type="SAM" id="MobiDB-lite"/>
    </source>
</evidence>
<dbReference type="EMBL" id="HBFU01001311">
    <property type="protein sequence ID" value="CAD8926916.1"/>
    <property type="molecule type" value="Transcribed_RNA"/>
</dbReference>
<gene>
    <name evidence="2" type="ORF">SMAR1040_LOCUS863</name>
</gene>
<dbReference type="AlphaFoldDB" id="A0A7S1GEK0"/>
<name>A0A7S1GEK0_9STRA</name>
<evidence type="ECO:0000313" key="2">
    <source>
        <dbReference type="EMBL" id="CAD8926916.1"/>
    </source>
</evidence>
<feature type="compositionally biased region" description="Low complexity" evidence="1">
    <location>
        <begin position="53"/>
        <end position="64"/>
    </location>
</feature>